<evidence type="ECO:0000313" key="3">
    <source>
        <dbReference type="Proteomes" id="UP001596997"/>
    </source>
</evidence>
<feature type="transmembrane region" description="Helical" evidence="1">
    <location>
        <begin position="12"/>
        <end position="31"/>
    </location>
</feature>
<gene>
    <name evidence="2" type="ORF">ACFQ1O_13915</name>
</gene>
<feature type="transmembrane region" description="Helical" evidence="1">
    <location>
        <begin position="43"/>
        <end position="61"/>
    </location>
</feature>
<proteinExistence type="predicted"/>
<accession>A0ABW3I5F6</accession>
<sequence>MKINTHKPTVIWILIIIGIAALLYRTIGWLFNLELPYSETAKQITRTAGFLYIFYMIVTEFKNKKAAK</sequence>
<keyword evidence="1" id="KW-0812">Transmembrane</keyword>
<name>A0ABW3I5F6_9FLAO</name>
<organism evidence="2 3">
    <name type="scientific">Pseudofulvibacter geojedonensis</name>
    <dbReference type="NCBI Taxonomy" id="1123758"/>
    <lineage>
        <taxon>Bacteria</taxon>
        <taxon>Pseudomonadati</taxon>
        <taxon>Bacteroidota</taxon>
        <taxon>Flavobacteriia</taxon>
        <taxon>Flavobacteriales</taxon>
        <taxon>Flavobacteriaceae</taxon>
        <taxon>Pseudofulvibacter</taxon>
    </lineage>
</organism>
<evidence type="ECO:0000313" key="2">
    <source>
        <dbReference type="EMBL" id="MFD0965109.1"/>
    </source>
</evidence>
<dbReference type="EMBL" id="JBHTJM010000011">
    <property type="protein sequence ID" value="MFD0965109.1"/>
    <property type="molecule type" value="Genomic_DNA"/>
</dbReference>
<dbReference type="RefSeq" id="WP_377716951.1">
    <property type="nucleotide sequence ID" value="NZ_JBHTJM010000011.1"/>
</dbReference>
<evidence type="ECO:0000256" key="1">
    <source>
        <dbReference type="SAM" id="Phobius"/>
    </source>
</evidence>
<keyword evidence="1" id="KW-0472">Membrane</keyword>
<dbReference type="Proteomes" id="UP001596997">
    <property type="component" value="Unassembled WGS sequence"/>
</dbReference>
<comment type="caution">
    <text evidence="2">The sequence shown here is derived from an EMBL/GenBank/DDBJ whole genome shotgun (WGS) entry which is preliminary data.</text>
</comment>
<keyword evidence="1" id="KW-1133">Transmembrane helix</keyword>
<reference evidence="3" key="1">
    <citation type="journal article" date="2019" name="Int. J. Syst. Evol. Microbiol.">
        <title>The Global Catalogue of Microorganisms (GCM) 10K type strain sequencing project: providing services to taxonomists for standard genome sequencing and annotation.</title>
        <authorList>
            <consortium name="The Broad Institute Genomics Platform"/>
            <consortium name="The Broad Institute Genome Sequencing Center for Infectious Disease"/>
            <person name="Wu L."/>
            <person name="Ma J."/>
        </authorList>
    </citation>
    <scope>NUCLEOTIDE SEQUENCE [LARGE SCALE GENOMIC DNA]</scope>
    <source>
        <strain evidence="3">CCUG 62114</strain>
    </source>
</reference>
<protein>
    <submittedName>
        <fullName evidence="2">Uncharacterized protein</fullName>
    </submittedName>
</protein>
<keyword evidence="3" id="KW-1185">Reference proteome</keyword>